<dbReference type="InterPro" id="IPR023614">
    <property type="entry name" value="Porin_dom_sf"/>
</dbReference>
<evidence type="ECO:0000313" key="3">
    <source>
        <dbReference type="Proteomes" id="UP000663400"/>
    </source>
</evidence>
<feature type="chain" id="PRO_5045776907" evidence="1">
    <location>
        <begin position="31"/>
        <end position="405"/>
    </location>
</feature>
<accession>A0ABX7RFV8</accession>
<dbReference type="Gene3D" id="2.40.160.10">
    <property type="entry name" value="Porin"/>
    <property type="match status" value="1"/>
</dbReference>
<evidence type="ECO:0000256" key="1">
    <source>
        <dbReference type="SAM" id="SignalP"/>
    </source>
</evidence>
<keyword evidence="1" id="KW-0732">Signal</keyword>
<dbReference type="Pfam" id="PF07396">
    <property type="entry name" value="Porin_O_P"/>
    <property type="match status" value="1"/>
</dbReference>
<reference evidence="2 3" key="1">
    <citation type="submission" date="2021-02" db="EMBL/GenBank/DDBJ databases">
        <title>Lysobacter arenosi sp. nov., isolated from soil of gangwondo yeongwol, south Korea.</title>
        <authorList>
            <person name="Kim K.R."/>
            <person name="Kim K.H."/>
            <person name="Jeon C.O."/>
        </authorList>
    </citation>
    <scope>NUCLEOTIDE SEQUENCE [LARGE SCALE GENOMIC DNA]</scope>
    <source>
        <strain evidence="2 3">R7</strain>
    </source>
</reference>
<evidence type="ECO:0000313" key="2">
    <source>
        <dbReference type="EMBL" id="QSX76294.1"/>
    </source>
</evidence>
<protein>
    <submittedName>
        <fullName evidence="2">Porin</fullName>
    </submittedName>
</protein>
<name>A0ABX7RFV8_9GAMM</name>
<gene>
    <name evidence="2" type="ORF">HIV01_007365</name>
</gene>
<proteinExistence type="predicted"/>
<sequence length="405" mass="44365">MGIGISSFRRSHVRIAVAFALAAIGSGANAGEPVEAKYIAPATYRFSNGLELRASGNLAYDYNDFSGEAYDGAQLTDEDGFRRKEFGVTLAKKGVFEATVNYEFQADVWQDVSLRVETKALSGHDWGKLRIGQSKTPVGFEGVTATRAGSFLEQSLATQAIFEGRRLGVDWALERPSYLVNAGYYFRSDLEGNNKGDTLAARSAWTPLKSETQVLHLGAAASVEQPDGEVNGRGIALAPSVRWRARPEAGLTDLRLVDSGTLTNVDSIERVGLEGLWIQGPWSVQGEYLRQRTQRDGGSDYATDGYYLFGSWLVTGESRRYSGGNVANPRPSGRYGALELLARYSHLDLDDAGIAGGRQSDWTLGANWYFSDYFKLQANYVDVDARRAGLDADPDIFEVRAQLQF</sequence>
<dbReference type="InterPro" id="IPR010870">
    <property type="entry name" value="Porin_O/P"/>
</dbReference>
<dbReference type="EMBL" id="CP071517">
    <property type="protein sequence ID" value="QSX76294.1"/>
    <property type="molecule type" value="Genomic_DNA"/>
</dbReference>
<organism evidence="2 3">
    <name type="scientific">Lysobacter arenosi</name>
    <dbReference type="NCBI Taxonomy" id="2795387"/>
    <lineage>
        <taxon>Bacteria</taxon>
        <taxon>Pseudomonadati</taxon>
        <taxon>Pseudomonadota</taxon>
        <taxon>Gammaproteobacteria</taxon>
        <taxon>Lysobacterales</taxon>
        <taxon>Lysobacteraceae</taxon>
        <taxon>Lysobacter</taxon>
    </lineage>
</organism>
<dbReference type="SUPFAM" id="SSF56935">
    <property type="entry name" value="Porins"/>
    <property type="match status" value="1"/>
</dbReference>
<feature type="signal peptide" evidence="1">
    <location>
        <begin position="1"/>
        <end position="30"/>
    </location>
</feature>
<dbReference type="RefSeq" id="WP_200605890.1">
    <property type="nucleotide sequence ID" value="NZ_CP071517.1"/>
</dbReference>
<keyword evidence="3" id="KW-1185">Reference proteome</keyword>
<dbReference type="Proteomes" id="UP000663400">
    <property type="component" value="Chromosome"/>
</dbReference>